<dbReference type="KEGG" id="bsto:C0V70_11075"/>
<accession>A0A2K9NSY0</accession>
<dbReference type="GO" id="GO:0006302">
    <property type="term" value="P:double-strand break repair"/>
    <property type="evidence" value="ECO:0007669"/>
    <property type="project" value="TreeGrafter"/>
</dbReference>
<evidence type="ECO:0000256" key="4">
    <source>
        <dbReference type="ARBA" id="ARBA00022723"/>
    </source>
</evidence>
<evidence type="ECO:0000256" key="5">
    <source>
        <dbReference type="ARBA" id="ARBA00022763"/>
    </source>
</evidence>
<evidence type="ECO:0000256" key="2">
    <source>
        <dbReference type="ARBA" id="ARBA00001946"/>
    </source>
</evidence>
<dbReference type="GO" id="GO:0046872">
    <property type="term" value="F:metal ion binding"/>
    <property type="evidence" value="ECO:0007669"/>
    <property type="project" value="UniProtKB-KW"/>
</dbReference>
<keyword evidence="6" id="KW-0378">Hydrolase</keyword>
<dbReference type="GO" id="GO:0070260">
    <property type="term" value="F:5'-tyrosyl-DNA phosphodiesterase activity"/>
    <property type="evidence" value="ECO:0007669"/>
    <property type="project" value="TreeGrafter"/>
</dbReference>
<dbReference type="Gene3D" id="3.60.10.10">
    <property type="entry name" value="Endonuclease/exonuclease/phosphatase"/>
    <property type="match status" value="1"/>
</dbReference>
<dbReference type="PANTHER" id="PTHR15822">
    <property type="entry name" value="TRAF AND TNF RECEPTOR-ASSOCIATED PROTEIN"/>
    <property type="match status" value="1"/>
</dbReference>
<keyword evidence="8" id="KW-0234">DNA repair</keyword>
<dbReference type="InterPro" id="IPR051547">
    <property type="entry name" value="TDP2-like"/>
</dbReference>
<dbReference type="EMBL" id="CP025704">
    <property type="protein sequence ID" value="AUN98633.1"/>
    <property type="molecule type" value="Genomic_DNA"/>
</dbReference>
<name>A0A2K9NSY0_BACTC</name>
<reference evidence="9 10" key="1">
    <citation type="submission" date="2018-01" db="EMBL/GenBank/DDBJ databases">
        <title>Complete genome sequence of Bacteriovorax stolpii DSM12778.</title>
        <authorList>
            <person name="Tang B."/>
            <person name="Chang J."/>
        </authorList>
    </citation>
    <scope>NUCLEOTIDE SEQUENCE [LARGE SCALE GENOMIC DNA]</scope>
    <source>
        <strain evidence="9 10">DSM 12778</strain>
    </source>
</reference>
<dbReference type="AlphaFoldDB" id="A0A2K9NSY0"/>
<dbReference type="Proteomes" id="UP000235584">
    <property type="component" value="Chromosome"/>
</dbReference>
<evidence type="ECO:0000256" key="1">
    <source>
        <dbReference type="ARBA" id="ARBA00001936"/>
    </source>
</evidence>
<gene>
    <name evidence="9" type="ORF">C0V70_11075</name>
</gene>
<keyword evidence="4" id="KW-0479">Metal-binding</keyword>
<evidence type="ECO:0000256" key="7">
    <source>
        <dbReference type="ARBA" id="ARBA00022842"/>
    </source>
</evidence>
<dbReference type="InterPro" id="IPR036691">
    <property type="entry name" value="Endo/exonu/phosph_ase_sf"/>
</dbReference>
<keyword evidence="3" id="KW-0540">Nuclease</keyword>
<dbReference type="RefSeq" id="WP_102243924.1">
    <property type="nucleotide sequence ID" value="NZ_CP025704.1"/>
</dbReference>
<evidence type="ECO:0000256" key="8">
    <source>
        <dbReference type="ARBA" id="ARBA00023204"/>
    </source>
</evidence>
<sequence length="306" mass="35948">MKLCLYNVENLFLMNQAPGEGYKKPAEKTEWVARTLREINADIVMLCEVGGKESLDLLNARYLNHEYYTALLPGNSDRGIEMGYLIHKRVPFFHQLLSHKEKVLNFNYPHEILDHQKNQSELKLHRFSRDIAELRLIKDQKVVFIIMLVHLKSKLDKEGIDFNGQLRRKAEFHSLVETYNERRKEFPNVPVVVAGDMNGQAQRILLEPEFQALYEKTDLEDVLEVIKEPAERRFSYFHFGRENNREASQLDYILLPPELHGRVQKEESGIYHYRDPNGVLVPYPQDSFQRYALPSDHYPVVATFEF</sequence>
<dbReference type="GO" id="GO:0003697">
    <property type="term" value="F:single-stranded DNA binding"/>
    <property type="evidence" value="ECO:0007669"/>
    <property type="project" value="TreeGrafter"/>
</dbReference>
<dbReference type="OrthoDB" id="5288751at2"/>
<protein>
    <submittedName>
        <fullName evidence="9">Uncharacterized protein</fullName>
    </submittedName>
</protein>
<organism evidence="9 10">
    <name type="scientific">Bacteriovorax stolpii</name>
    <name type="common">Bdellovibrio stolpii</name>
    <dbReference type="NCBI Taxonomy" id="960"/>
    <lineage>
        <taxon>Bacteria</taxon>
        <taxon>Pseudomonadati</taxon>
        <taxon>Bdellovibrionota</taxon>
        <taxon>Bacteriovoracia</taxon>
        <taxon>Bacteriovoracales</taxon>
        <taxon>Bacteriovoracaceae</taxon>
        <taxon>Bacteriovorax</taxon>
    </lineage>
</organism>
<evidence type="ECO:0000313" key="9">
    <source>
        <dbReference type="EMBL" id="AUN98633.1"/>
    </source>
</evidence>
<dbReference type="PANTHER" id="PTHR15822:SF4">
    <property type="entry name" value="TYROSYL-DNA PHOSPHODIESTERASE 2"/>
    <property type="match status" value="1"/>
</dbReference>
<dbReference type="GO" id="GO:0005737">
    <property type="term" value="C:cytoplasm"/>
    <property type="evidence" value="ECO:0007669"/>
    <property type="project" value="TreeGrafter"/>
</dbReference>
<dbReference type="SUPFAM" id="SSF56219">
    <property type="entry name" value="DNase I-like"/>
    <property type="match status" value="1"/>
</dbReference>
<keyword evidence="7" id="KW-0460">Magnesium</keyword>
<keyword evidence="10" id="KW-1185">Reference proteome</keyword>
<keyword evidence="5" id="KW-0227">DNA damage</keyword>
<dbReference type="GO" id="GO:0004518">
    <property type="term" value="F:nuclease activity"/>
    <property type="evidence" value="ECO:0007669"/>
    <property type="project" value="UniProtKB-KW"/>
</dbReference>
<evidence type="ECO:0000256" key="6">
    <source>
        <dbReference type="ARBA" id="ARBA00022801"/>
    </source>
</evidence>
<comment type="cofactor">
    <cofactor evidence="1">
        <name>Mn(2+)</name>
        <dbReference type="ChEBI" id="CHEBI:29035"/>
    </cofactor>
</comment>
<proteinExistence type="predicted"/>
<evidence type="ECO:0000313" key="10">
    <source>
        <dbReference type="Proteomes" id="UP000235584"/>
    </source>
</evidence>
<comment type="cofactor">
    <cofactor evidence="2">
        <name>Mg(2+)</name>
        <dbReference type="ChEBI" id="CHEBI:18420"/>
    </cofactor>
</comment>
<evidence type="ECO:0000256" key="3">
    <source>
        <dbReference type="ARBA" id="ARBA00022722"/>
    </source>
</evidence>